<feature type="domain" description="Plastocyanin-like" evidence="4">
    <location>
        <begin position="246"/>
        <end position="319"/>
    </location>
</feature>
<dbReference type="RefSeq" id="WP_165420212.1">
    <property type="nucleotide sequence ID" value="NZ_SHKW01000001.1"/>
</dbReference>
<dbReference type="InterPro" id="IPR008972">
    <property type="entry name" value="Cupredoxin"/>
</dbReference>
<proteinExistence type="predicted"/>
<dbReference type="InterPro" id="IPR011707">
    <property type="entry name" value="Cu-oxidase-like_N"/>
</dbReference>
<dbReference type="InterPro" id="IPR002355">
    <property type="entry name" value="Cu_oxidase_Cu_BS"/>
</dbReference>
<dbReference type="InterPro" id="IPR001117">
    <property type="entry name" value="Cu-oxidase_2nd"/>
</dbReference>
<evidence type="ECO:0000313" key="8">
    <source>
        <dbReference type="Proteomes" id="UP000292958"/>
    </source>
</evidence>
<protein>
    <submittedName>
        <fullName evidence="7">FtsP/CotA-like multicopper oxidase with cupredoxin domain</fullName>
    </submittedName>
</protein>
<dbReference type="EMBL" id="SHKW01000001">
    <property type="protein sequence ID" value="RZU43255.1"/>
    <property type="molecule type" value="Genomic_DNA"/>
</dbReference>
<evidence type="ECO:0000259" key="5">
    <source>
        <dbReference type="Pfam" id="PF07731"/>
    </source>
</evidence>
<dbReference type="Proteomes" id="UP000292958">
    <property type="component" value="Unassembled WGS sequence"/>
</dbReference>
<evidence type="ECO:0000313" key="7">
    <source>
        <dbReference type="EMBL" id="RZU43255.1"/>
    </source>
</evidence>
<sequence>MGSTRIAGGTPHGGFDGGFSRRRFLSFGGALTAGSLLQFGGFAFAEVRPEIILQITPCQIEVAPGHIIHTTAYNGSAPGPLLRIPEGRSVQVEIRNESSTEEYVHWHGFSLDAALDGTAEENSLSVGPLSRLSYMLPAQSAGSYYVHSHAMAHHDMGAGMYGGQFAFVYVEPAREAGDYDQEIFLSSHEWEPYMVNETQEERSIEEMHHLRIDPEKGEGEAPGEGGWDIRYRLASLNGKALGHGEPIRVKEGERILLHLLNASATENIQIALPGHEFLVQSMDGHRVPNPAAVAVLDLGVGERIDAIVEMKAPGVWVLGSTDEETRNMGLGVVIEYAGRRGDPVWTDVMAPDWDYTLFASQGMDRIAEEVSIALRRLPLTEEGTERWEMTGRVNGKNSPLPTVLHRDNPYRLRIRNESNEWHPMHLHRHSFELIRFRGRTTAGLMKDTVVVPPYNEVEMLMIPRQTGRALFHCHNQMHMDAGLQALFNIHSATDRYHRKTEKQ</sequence>
<dbReference type="PANTHER" id="PTHR11709">
    <property type="entry name" value="MULTI-COPPER OXIDASE"/>
    <property type="match status" value="1"/>
</dbReference>
<dbReference type="AlphaFoldDB" id="A0A4Q7Z177"/>
<dbReference type="Pfam" id="PF07731">
    <property type="entry name" value="Cu-oxidase_2"/>
    <property type="match status" value="1"/>
</dbReference>
<organism evidence="7 8">
    <name type="scientific">Edaphobacter modestus</name>
    <dbReference type="NCBI Taxonomy" id="388466"/>
    <lineage>
        <taxon>Bacteria</taxon>
        <taxon>Pseudomonadati</taxon>
        <taxon>Acidobacteriota</taxon>
        <taxon>Terriglobia</taxon>
        <taxon>Terriglobales</taxon>
        <taxon>Acidobacteriaceae</taxon>
        <taxon>Edaphobacter</taxon>
    </lineage>
</organism>
<evidence type="ECO:0000256" key="3">
    <source>
        <dbReference type="ARBA" id="ARBA00023008"/>
    </source>
</evidence>
<name>A0A4Q7Z177_9BACT</name>
<accession>A0A4Q7Z177</accession>
<keyword evidence="1" id="KW-0479">Metal-binding</keyword>
<keyword evidence="3" id="KW-0186">Copper</keyword>
<keyword evidence="2" id="KW-0560">Oxidoreductase</keyword>
<dbReference type="PROSITE" id="PS00080">
    <property type="entry name" value="MULTICOPPER_OXIDASE2"/>
    <property type="match status" value="1"/>
</dbReference>
<evidence type="ECO:0000259" key="6">
    <source>
        <dbReference type="Pfam" id="PF07732"/>
    </source>
</evidence>
<dbReference type="GO" id="GO:0016491">
    <property type="term" value="F:oxidoreductase activity"/>
    <property type="evidence" value="ECO:0007669"/>
    <property type="project" value="UniProtKB-KW"/>
</dbReference>
<dbReference type="InterPro" id="IPR045087">
    <property type="entry name" value="Cu-oxidase_fam"/>
</dbReference>
<dbReference type="PANTHER" id="PTHR11709:SF394">
    <property type="entry name" value="FI03373P-RELATED"/>
    <property type="match status" value="1"/>
</dbReference>
<dbReference type="GO" id="GO:0005507">
    <property type="term" value="F:copper ion binding"/>
    <property type="evidence" value="ECO:0007669"/>
    <property type="project" value="InterPro"/>
</dbReference>
<feature type="domain" description="Plastocyanin-like" evidence="5">
    <location>
        <begin position="384"/>
        <end position="488"/>
    </location>
</feature>
<dbReference type="Pfam" id="PF07732">
    <property type="entry name" value="Cu-oxidase_3"/>
    <property type="match status" value="1"/>
</dbReference>
<dbReference type="Gene3D" id="2.60.40.420">
    <property type="entry name" value="Cupredoxins - blue copper proteins"/>
    <property type="match status" value="3"/>
</dbReference>
<dbReference type="PROSITE" id="PS51318">
    <property type="entry name" value="TAT"/>
    <property type="match status" value="1"/>
</dbReference>
<comment type="caution">
    <text evidence="7">The sequence shown here is derived from an EMBL/GenBank/DDBJ whole genome shotgun (WGS) entry which is preliminary data.</text>
</comment>
<reference evidence="7 8" key="1">
    <citation type="submission" date="2019-02" db="EMBL/GenBank/DDBJ databases">
        <title>Genomic Encyclopedia of Archaeal and Bacterial Type Strains, Phase II (KMG-II): from individual species to whole genera.</title>
        <authorList>
            <person name="Goeker M."/>
        </authorList>
    </citation>
    <scope>NUCLEOTIDE SEQUENCE [LARGE SCALE GENOMIC DNA]</scope>
    <source>
        <strain evidence="7 8">DSM 18101</strain>
    </source>
</reference>
<evidence type="ECO:0000259" key="4">
    <source>
        <dbReference type="Pfam" id="PF00394"/>
    </source>
</evidence>
<evidence type="ECO:0000256" key="1">
    <source>
        <dbReference type="ARBA" id="ARBA00022723"/>
    </source>
</evidence>
<gene>
    <name evidence="7" type="ORF">BDD14_4904</name>
</gene>
<dbReference type="Pfam" id="PF00394">
    <property type="entry name" value="Cu-oxidase"/>
    <property type="match status" value="1"/>
</dbReference>
<evidence type="ECO:0000256" key="2">
    <source>
        <dbReference type="ARBA" id="ARBA00023002"/>
    </source>
</evidence>
<dbReference type="SUPFAM" id="SSF49503">
    <property type="entry name" value="Cupredoxins"/>
    <property type="match status" value="3"/>
</dbReference>
<dbReference type="InterPro" id="IPR011706">
    <property type="entry name" value="Cu-oxidase_C"/>
</dbReference>
<feature type="domain" description="Plastocyanin-like" evidence="6">
    <location>
        <begin position="67"/>
        <end position="163"/>
    </location>
</feature>
<keyword evidence="8" id="KW-1185">Reference proteome</keyword>
<dbReference type="InterPro" id="IPR006311">
    <property type="entry name" value="TAT_signal"/>
</dbReference>